<feature type="compositionally biased region" description="Low complexity" evidence="1">
    <location>
        <begin position="144"/>
        <end position="164"/>
    </location>
</feature>
<comment type="caution">
    <text evidence="2">The sequence shown here is derived from an EMBL/GenBank/DDBJ whole genome shotgun (WGS) entry which is preliminary data.</text>
</comment>
<dbReference type="EMBL" id="JASNQZ010000015">
    <property type="protein sequence ID" value="KAL0947297.1"/>
    <property type="molecule type" value="Genomic_DNA"/>
</dbReference>
<feature type="region of interest" description="Disordered" evidence="1">
    <location>
        <begin position="346"/>
        <end position="405"/>
    </location>
</feature>
<feature type="region of interest" description="Disordered" evidence="1">
    <location>
        <begin position="425"/>
        <end position="455"/>
    </location>
</feature>
<keyword evidence="3" id="KW-1185">Reference proteome</keyword>
<feature type="region of interest" description="Disordered" evidence="1">
    <location>
        <begin position="531"/>
        <end position="568"/>
    </location>
</feature>
<feature type="compositionally biased region" description="Polar residues" evidence="1">
    <location>
        <begin position="482"/>
        <end position="492"/>
    </location>
</feature>
<gene>
    <name evidence="2" type="ORF">HGRIS_013416</name>
</gene>
<feature type="compositionally biased region" description="Low complexity" evidence="1">
    <location>
        <begin position="203"/>
        <end position="220"/>
    </location>
</feature>
<evidence type="ECO:0000313" key="2">
    <source>
        <dbReference type="EMBL" id="KAL0947297.1"/>
    </source>
</evidence>
<feature type="compositionally biased region" description="Polar residues" evidence="1">
    <location>
        <begin position="129"/>
        <end position="143"/>
    </location>
</feature>
<feature type="compositionally biased region" description="Polar residues" evidence="1">
    <location>
        <begin position="348"/>
        <end position="359"/>
    </location>
</feature>
<feature type="region of interest" description="Disordered" evidence="1">
    <location>
        <begin position="122"/>
        <end position="185"/>
    </location>
</feature>
<organism evidence="2 3">
    <name type="scientific">Hohenbuehelia grisea</name>
    <dbReference type="NCBI Taxonomy" id="104357"/>
    <lineage>
        <taxon>Eukaryota</taxon>
        <taxon>Fungi</taxon>
        <taxon>Dikarya</taxon>
        <taxon>Basidiomycota</taxon>
        <taxon>Agaricomycotina</taxon>
        <taxon>Agaricomycetes</taxon>
        <taxon>Agaricomycetidae</taxon>
        <taxon>Agaricales</taxon>
        <taxon>Pleurotineae</taxon>
        <taxon>Pleurotaceae</taxon>
        <taxon>Hohenbuehelia</taxon>
    </lineage>
</organism>
<feature type="compositionally biased region" description="Polar residues" evidence="1">
    <location>
        <begin position="168"/>
        <end position="185"/>
    </location>
</feature>
<reference evidence="3" key="1">
    <citation type="submission" date="2024-06" db="EMBL/GenBank/DDBJ databases">
        <title>Multi-omics analyses provide insights into the biosynthesis of the anticancer antibiotic pleurotin in Hohenbuehelia grisea.</title>
        <authorList>
            <person name="Weaver J.A."/>
            <person name="Alberti F."/>
        </authorList>
    </citation>
    <scope>NUCLEOTIDE SEQUENCE [LARGE SCALE GENOMIC DNA]</scope>
    <source>
        <strain evidence="3">T-177</strain>
    </source>
</reference>
<dbReference type="Proteomes" id="UP001556367">
    <property type="component" value="Unassembled WGS sequence"/>
</dbReference>
<feature type="compositionally biased region" description="Polar residues" evidence="1">
    <location>
        <begin position="301"/>
        <end position="319"/>
    </location>
</feature>
<name>A0ABR3IVJ7_9AGAR</name>
<feature type="region of interest" description="Disordered" evidence="1">
    <location>
        <begin position="481"/>
        <end position="515"/>
    </location>
</feature>
<feature type="compositionally biased region" description="Polar residues" evidence="1">
    <location>
        <begin position="427"/>
        <end position="451"/>
    </location>
</feature>
<evidence type="ECO:0000256" key="1">
    <source>
        <dbReference type="SAM" id="MobiDB-lite"/>
    </source>
</evidence>
<evidence type="ECO:0000313" key="3">
    <source>
        <dbReference type="Proteomes" id="UP001556367"/>
    </source>
</evidence>
<protein>
    <submittedName>
        <fullName evidence="2">Uncharacterized protein</fullName>
    </submittedName>
</protein>
<feature type="region of interest" description="Disordered" evidence="1">
    <location>
        <begin position="288"/>
        <end position="319"/>
    </location>
</feature>
<accession>A0ABR3IVJ7</accession>
<feature type="region of interest" description="Disordered" evidence="1">
    <location>
        <begin position="203"/>
        <end position="225"/>
    </location>
</feature>
<sequence>MSSAHANIGAIQNNEKLFSHFEKKLAKSKTFVEYATKFAPWLDSPRAYYPEARPKILKIIEIAWTTLQKEMALQPGQPHRFNPFYQQLIDTLVKHQGAFIEESLQEKIEQLKLSFAPFRTTGPDAHQPFSPSSPLQMDTMSPQSSSLAAALAPSPSAPPLTSALIDPRQSSPVQPINLPSTPSVVSSNSEFLPTSITVHNAASSSLPAGGSSQPAPAPKKLNLKKRKRKAALDFDSMLAVDMQERTAKMRAVSALEQPHEAPVQQGTISQSASSSAVALPLAVAPQDVPTSSVLSHPHPDTFSTTSSRNPQQTNVHTPVSHEQSMQMPVDVPASGAILTAVSVPPDGSLSSHALSVSTASPPPAGVDPVTPSRNIASSPDVRTAADTTALSISEEPPIHIDKNTRPIASNQSALHLGLDRVDGPILPSSTIPEHTIVENSQIRPSENTNDSDAPAQRFLSPALSLSGATGAVTGDNAVSDEAITSHSPTGSAGPSEVLLVSPSNVGPAQDPEPIIPEDLPSDAMDVVKEGVVPTPPTPHVSSAAIDPPVDDEPEPEPEPEEIPDGPTFGPETLIMVVEKGKKSGPIVIEFTLAAEQVDQMRLWNDRSRSPSEDRRALCFSLGCYSNSDVLAAINSKPNETLVSVLNGTRPVWPNGGDLRLIGSFNDKPMEYPLAPPFAPTPDNLVDMSKFLNIGPNRIQIEQRLDMSTYMFVLVRHRPTPAQLRDMAEWRKGQQKWKAKLAYLVRPFDIKYEPF</sequence>
<proteinExistence type="predicted"/>
<feature type="compositionally biased region" description="Acidic residues" evidence="1">
    <location>
        <begin position="548"/>
        <end position="563"/>
    </location>
</feature>